<proteinExistence type="predicted"/>
<dbReference type="GO" id="GO:0005886">
    <property type="term" value="C:plasma membrane"/>
    <property type="evidence" value="ECO:0007669"/>
    <property type="project" value="TreeGrafter"/>
</dbReference>
<dbReference type="PANTHER" id="PTHR47870">
    <property type="entry name" value="CYTOCHROME C-TYPE BIOGENESIS PROTEIN CCMH"/>
    <property type="match status" value="1"/>
</dbReference>
<feature type="repeat" description="TPR" evidence="5">
    <location>
        <begin position="166"/>
        <end position="199"/>
    </location>
</feature>
<dbReference type="Proteomes" id="UP000538147">
    <property type="component" value="Unassembled WGS sequence"/>
</dbReference>
<evidence type="ECO:0000313" key="9">
    <source>
        <dbReference type="EMBL" id="MBB6227137.1"/>
    </source>
</evidence>
<evidence type="ECO:0000259" key="8">
    <source>
        <dbReference type="Pfam" id="PF23914"/>
    </source>
</evidence>
<dbReference type="InterPro" id="IPR019734">
    <property type="entry name" value="TPR_rpt"/>
</dbReference>
<keyword evidence="7" id="KW-0812">Transmembrane</keyword>
<keyword evidence="4 5" id="KW-0802">TPR repeat</keyword>
<dbReference type="InterPro" id="IPR056413">
    <property type="entry name" value="TPR_CcmH_CycH"/>
</dbReference>
<keyword evidence="7" id="KW-1133">Transmembrane helix</keyword>
<dbReference type="GO" id="GO:0030313">
    <property type="term" value="C:cell envelope"/>
    <property type="evidence" value="ECO:0007669"/>
    <property type="project" value="UniProtKB-SubCell"/>
</dbReference>
<keyword evidence="10" id="KW-1185">Reference proteome</keyword>
<feature type="transmembrane region" description="Helical" evidence="7">
    <location>
        <begin position="6"/>
        <end position="23"/>
    </location>
</feature>
<dbReference type="InterPro" id="IPR011990">
    <property type="entry name" value="TPR-like_helical_dom_sf"/>
</dbReference>
<comment type="caution">
    <text evidence="9">The sequence shown here is derived from an EMBL/GenBank/DDBJ whole genome shotgun (WGS) entry which is preliminary data.</text>
</comment>
<feature type="compositionally biased region" description="Low complexity" evidence="6">
    <location>
        <begin position="118"/>
        <end position="133"/>
    </location>
</feature>
<comment type="subcellular location">
    <subcellularLocation>
        <location evidence="1">Cell envelope</location>
    </subcellularLocation>
</comment>
<feature type="domain" description="Cytochrome c-type biogenesis protein H TPR" evidence="8">
    <location>
        <begin position="144"/>
        <end position="265"/>
    </location>
</feature>
<dbReference type="NCBIfam" id="TIGR03142">
    <property type="entry name" value="cytochro_ccmI"/>
    <property type="match status" value="1"/>
</dbReference>
<dbReference type="SUPFAM" id="SSF48452">
    <property type="entry name" value="TPR-like"/>
    <property type="match status" value="1"/>
</dbReference>
<keyword evidence="3" id="KW-0201">Cytochrome c-type biogenesis</keyword>
<dbReference type="InterPro" id="IPR017560">
    <property type="entry name" value="Cyt_c_biogenesis_CcmI"/>
</dbReference>
<evidence type="ECO:0000256" key="2">
    <source>
        <dbReference type="ARBA" id="ARBA00022737"/>
    </source>
</evidence>
<evidence type="ECO:0000256" key="6">
    <source>
        <dbReference type="SAM" id="MobiDB-lite"/>
    </source>
</evidence>
<dbReference type="GO" id="GO:0017004">
    <property type="term" value="P:cytochrome complex assembly"/>
    <property type="evidence" value="ECO:0007669"/>
    <property type="project" value="UniProtKB-KW"/>
</dbReference>
<dbReference type="PROSITE" id="PS50005">
    <property type="entry name" value="TPR"/>
    <property type="match status" value="1"/>
</dbReference>
<keyword evidence="7" id="KW-0472">Membrane</keyword>
<sequence>MTLWIILTAMAALVAALITVPLVRRQEARADARAATLAVLKDQLADVDVQLAAGTIPPGDAEGLRTEIKRRMLSAGHLSEDVARPFASRALSGVAVGLAAMVALAAAALYSTMGQPQLGSTPAGPATAAAGPQGAPPLPEQAEADAEITRLVTGLETKLAASPGDAEGWRMLGWSYYNLRRFDDAVRAYGKAVELNPNGEGYQSAYGEAMVQAADGQVTPAATAAFAKAAALDTQDARARYFLGIQKAQGGNLTGALEDWIRLLGDSAPDAPWVPQLRSIIDGTAKEAGVDVSARLAALRPPATGGASVASPAPPAVAAAAVGAPAGVLPGPSADQAAAVQALPPGQQQAMIRGMVDGLAERLEANPKDEAGWLRLMRARTVLREGVEARAARDAALAAFTGDASAQGRIRAAAQEMGIS</sequence>
<dbReference type="InterPro" id="IPR051263">
    <property type="entry name" value="C-type_cytochrome_biogenesis"/>
</dbReference>
<evidence type="ECO:0000256" key="4">
    <source>
        <dbReference type="ARBA" id="ARBA00022803"/>
    </source>
</evidence>
<evidence type="ECO:0000256" key="7">
    <source>
        <dbReference type="SAM" id="Phobius"/>
    </source>
</evidence>
<accession>A0A841L398</accession>
<evidence type="ECO:0000256" key="5">
    <source>
        <dbReference type="PROSITE-ProRule" id="PRU00339"/>
    </source>
</evidence>
<reference evidence="9 10" key="1">
    <citation type="submission" date="2020-08" db="EMBL/GenBank/DDBJ databases">
        <title>Genomic Encyclopedia of Type Strains, Phase IV (KMG-IV): sequencing the most valuable type-strain genomes for metagenomic binning, comparative biology and taxonomic classification.</title>
        <authorList>
            <person name="Goeker M."/>
        </authorList>
    </citation>
    <scope>NUCLEOTIDE SEQUENCE [LARGE SCALE GENOMIC DNA]</scope>
    <source>
        <strain evidence="9 10">DSM 102189</strain>
    </source>
</reference>
<dbReference type="RefSeq" id="WP_184197148.1">
    <property type="nucleotide sequence ID" value="NZ_BMOX01000007.1"/>
</dbReference>
<dbReference type="EMBL" id="JACIIV010000008">
    <property type="protein sequence ID" value="MBB6227137.1"/>
    <property type="molecule type" value="Genomic_DNA"/>
</dbReference>
<evidence type="ECO:0000313" key="10">
    <source>
        <dbReference type="Proteomes" id="UP000538147"/>
    </source>
</evidence>
<dbReference type="Gene3D" id="1.25.40.10">
    <property type="entry name" value="Tetratricopeptide repeat domain"/>
    <property type="match status" value="1"/>
</dbReference>
<gene>
    <name evidence="9" type="ORF">FHS79_001301</name>
</gene>
<evidence type="ECO:0000256" key="1">
    <source>
        <dbReference type="ARBA" id="ARBA00004196"/>
    </source>
</evidence>
<protein>
    <submittedName>
        <fullName evidence="9">Cytochrome c-type biogenesis protein CcmH</fullName>
    </submittedName>
</protein>
<evidence type="ECO:0000256" key="3">
    <source>
        <dbReference type="ARBA" id="ARBA00022748"/>
    </source>
</evidence>
<keyword evidence="2" id="KW-0677">Repeat</keyword>
<dbReference type="SMART" id="SM00028">
    <property type="entry name" value="TPR"/>
    <property type="match status" value="1"/>
</dbReference>
<dbReference type="Pfam" id="PF23914">
    <property type="entry name" value="TPR_CcmH_CycH"/>
    <property type="match status" value="1"/>
</dbReference>
<dbReference type="PANTHER" id="PTHR47870:SF1">
    <property type="entry name" value="CYTOCHROME C-TYPE BIOGENESIS PROTEIN CCMH"/>
    <property type="match status" value="1"/>
</dbReference>
<feature type="region of interest" description="Disordered" evidence="6">
    <location>
        <begin position="116"/>
        <end position="136"/>
    </location>
</feature>
<name>A0A841L398_9SPHN</name>
<dbReference type="AlphaFoldDB" id="A0A841L398"/>
<organism evidence="9 10">
    <name type="scientific">Polymorphobacter multimanifer</name>
    <dbReference type="NCBI Taxonomy" id="1070431"/>
    <lineage>
        <taxon>Bacteria</taxon>
        <taxon>Pseudomonadati</taxon>
        <taxon>Pseudomonadota</taxon>
        <taxon>Alphaproteobacteria</taxon>
        <taxon>Sphingomonadales</taxon>
        <taxon>Sphingosinicellaceae</taxon>
        <taxon>Polymorphobacter</taxon>
    </lineage>
</organism>
<feature type="transmembrane region" description="Helical" evidence="7">
    <location>
        <begin position="90"/>
        <end position="110"/>
    </location>
</feature>
<dbReference type="PROSITE" id="PS50293">
    <property type="entry name" value="TPR_REGION"/>
    <property type="match status" value="1"/>
</dbReference>